<feature type="region of interest" description="Disordered" evidence="1">
    <location>
        <begin position="312"/>
        <end position="331"/>
    </location>
</feature>
<keyword evidence="3" id="KW-1185">Reference proteome</keyword>
<feature type="compositionally biased region" description="Acidic residues" evidence="1">
    <location>
        <begin position="322"/>
        <end position="331"/>
    </location>
</feature>
<evidence type="ECO:0000256" key="1">
    <source>
        <dbReference type="SAM" id="MobiDB-lite"/>
    </source>
</evidence>
<comment type="caution">
    <text evidence="2">The sequence shown here is derived from an EMBL/GenBank/DDBJ whole genome shotgun (WGS) entry which is preliminary data.</text>
</comment>
<name>A0ABQ9HK03_9NEOP</name>
<dbReference type="EMBL" id="JARBHB010000005">
    <property type="protein sequence ID" value="KAJ8884683.1"/>
    <property type="molecule type" value="Genomic_DNA"/>
</dbReference>
<gene>
    <name evidence="2" type="ORF">PR048_016541</name>
</gene>
<evidence type="ECO:0000313" key="3">
    <source>
        <dbReference type="Proteomes" id="UP001159363"/>
    </source>
</evidence>
<proteinExistence type="predicted"/>
<evidence type="ECO:0000313" key="2">
    <source>
        <dbReference type="EMBL" id="KAJ8884683.1"/>
    </source>
</evidence>
<sequence length="331" mass="37614">MIKFRNLLLQLINREARGGDGTGTRMINHINICNKYPDSVREKSFHCVQEKLRTVKDAAFHKNVLQLLYEVEYELSVPLLNTEYEKVSSFVSEKFAVPLMFDGWTNILNEPVVNFVVITPSPILYKILPTGKDSHTAQYIAQEIGSVIQEIGAQKNKQAMKLLAVEEEPREILKKHPVIKKIAVDEILWDKVKGFLELLPLFKAEEEQVKEMLAKRKEFGLSEVHRAANLLDPEARGVNLTPGEQTEATEVIFEAAKKMSGIDENAVLIDLADYHLSDLTLLQTGTFQYVEILHRLICSILNDEEDSDEYFSVPVDSGTQDEYSESDEMDV</sequence>
<reference evidence="2 3" key="1">
    <citation type="submission" date="2023-02" db="EMBL/GenBank/DDBJ databases">
        <title>LHISI_Scaffold_Assembly.</title>
        <authorList>
            <person name="Stuart O.P."/>
            <person name="Cleave R."/>
            <person name="Magrath M.J.L."/>
            <person name="Mikheyev A.S."/>
        </authorList>
    </citation>
    <scope>NUCLEOTIDE SEQUENCE [LARGE SCALE GENOMIC DNA]</scope>
    <source>
        <strain evidence="2">Daus_M_001</strain>
        <tissue evidence="2">Leg muscle</tissue>
    </source>
</reference>
<organism evidence="2 3">
    <name type="scientific">Dryococelus australis</name>
    <dbReference type="NCBI Taxonomy" id="614101"/>
    <lineage>
        <taxon>Eukaryota</taxon>
        <taxon>Metazoa</taxon>
        <taxon>Ecdysozoa</taxon>
        <taxon>Arthropoda</taxon>
        <taxon>Hexapoda</taxon>
        <taxon>Insecta</taxon>
        <taxon>Pterygota</taxon>
        <taxon>Neoptera</taxon>
        <taxon>Polyneoptera</taxon>
        <taxon>Phasmatodea</taxon>
        <taxon>Verophasmatodea</taxon>
        <taxon>Anareolatae</taxon>
        <taxon>Phasmatidae</taxon>
        <taxon>Eurycanthinae</taxon>
        <taxon>Dryococelus</taxon>
    </lineage>
</organism>
<protein>
    <submittedName>
        <fullName evidence="2">Uncharacterized protein</fullName>
    </submittedName>
</protein>
<accession>A0ABQ9HK03</accession>
<dbReference type="Proteomes" id="UP001159363">
    <property type="component" value="Chromosome 4"/>
</dbReference>